<evidence type="ECO:0000256" key="4">
    <source>
        <dbReference type="ARBA" id="ARBA00022807"/>
    </source>
</evidence>
<dbReference type="PROSITE" id="PS51935">
    <property type="entry name" value="NLPC_P60"/>
    <property type="match status" value="1"/>
</dbReference>
<evidence type="ECO:0000256" key="3">
    <source>
        <dbReference type="ARBA" id="ARBA00022801"/>
    </source>
</evidence>
<dbReference type="GO" id="GO:0006508">
    <property type="term" value="P:proteolysis"/>
    <property type="evidence" value="ECO:0007669"/>
    <property type="project" value="UniProtKB-KW"/>
</dbReference>
<evidence type="ECO:0000256" key="2">
    <source>
        <dbReference type="ARBA" id="ARBA00022670"/>
    </source>
</evidence>
<keyword evidence="5" id="KW-0812">Transmembrane</keyword>
<dbReference type="STRING" id="1291764.GCA_001311235_02520"/>
<evidence type="ECO:0000313" key="8">
    <source>
        <dbReference type="Proteomes" id="UP000218181"/>
    </source>
</evidence>
<evidence type="ECO:0000256" key="1">
    <source>
        <dbReference type="ARBA" id="ARBA00007074"/>
    </source>
</evidence>
<dbReference type="PANTHER" id="PTHR47053">
    <property type="entry name" value="MUREIN DD-ENDOPEPTIDASE MEPH-RELATED"/>
    <property type="match status" value="1"/>
</dbReference>
<dbReference type="AlphaFoldDB" id="A0A2A5RM39"/>
<organism evidence="7 8">
    <name type="scientific">Lactococcus fujiensis JCM 16395</name>
    <dbReference type="NCBI Taxonomy" id="1291764"/>
    <lineage>
        <taxon>Bacteria</taxon>
        <taxon>Bacillati</taxon>
        <taxon>Bacillota</taxon>
        <taxon>Bacilli</taxon>
        <taxon>Lactobacillales</taxon>
        <taxon>Streptococcaceae</taxon>
        <taxon>Lactococcus</taxon>
    </lineage>
</organism>
<evidence type="ECO:0000259" key="6">
    <source>
        <dbReference type="PROSITE" id="PS51935"/>
    </source>
</evidence>
<evidence type="ECO:0000256" key="5">
    <source>
        <dbReference type="SAM" id="Phobius"/>
    </source>
</evidence>
<comment type="similarity">
    <text evidence="1">Belongs to the peptidase C40 family.</text>
</comment>
<dbReference type="PANTHER" id="PTHR47053:SF1">
    <property type="entry name" value="MUREIN DD-ENDOPEPTIDASE MEPH-RELATED"/>
    <property type="match status" value="1"/>
</dbReference>
<feature type="domain" description="NlpC/P60" evidence="6">
    <location>
        <begin position="83"/>
        <end position="222"/>
    </location>
</feature>
<keyword evidence="8" id="KW-1185">Reference proteome</keyword>
<dbReference type="Proteomes" id="UP000218181">
    <property type="component" value="Unassembled WGS sequence"/>
</dbReference>
<dbReference type="Gene3D" id="3.90.1720.10">
    <property type="entry name" value="endopeptidase domain like (from Nostoc punctiforme)"/>
    <property type="match status" value="1"/>
</dbReference>
<proteinExistence type="inferred from homology"/>
<keyword evidence="3" id="KW-0378">Hydrolase</keyword>
<evidence type="ECO:0000313" key="7">
    <source>
        <dbReference type="EMBL" id="PCS00368.1"/>
    </source>
</evidence>
<dbReference type="OrthoDB" id="2032428at2"/>
<comment type="caution">
    <text evidence="7">The sequence shown here is derived from an EMBL/GenBank/DDBJ whole genome shotgun (WGS) entry which is preliminary data.</text>
</comment>
<protein>
    <recommendedName>
        <fullName evidence="6">NlpC/P60 domain-containing protein</fullName>
    </recommendedName>
</protein>
<keyword evidence="5" id="KW-1133">Transmembrane helix</keyword>
<dbReference type="InterPro" id="IPR051202">
    <property type="entry name" value="Peptidase_C40"/>
</dbReference>
<gene>
    <name evidence="7" type="ORF">RT41_GL001255</name>
</gene>
<reference evidence="7 8" key="1">
    <citation type="submission" date="2014-12" db="EMBL/GenBank/DDBJ databases">
        <title>Draft genome sequences of 10 type strains of Lactococcus.</title>
        <authorList>
            <person name="Sun Z."/>
            <person name="Zhong Z."/>
            <person name="Liu W."/>
            <person name="Zhang W."/>
            <person name="Zhang H."/>
        </authorList>
    </citation>
    <scope>NUCLEOTIDE SEQUENCE [LARGE SCALE GENOMIC DNA]</scope>
    <source>
        <strain evidence="7 8">JCM 16395</strain>
    </source>
</reference>
<accession>A0A2A5RM39</accession>
<feature type="transmembrane region" description="Helical" evidence="5">
    <location>
        <begin position="21"/>
        <end position="43"/>
    </location>
</feature>
<dbReference type="SUPFAM" id="SSF54001">
    <property type="entry name" value="Cysteine proteinases"/>
    <property type="match status" value="1"/>
</dbReference>
<dbReference type="GO" id="GO:0008234">
    <property type="term" value="F:cysteine-type peptidase activity"/>
    <property type="evidence" value="ECO:0007669"/>
    <property type="project" value="UniProtKB-KW"/>
</dbReference>
<dbReference type="EMBL" id="JXJU01000004">
    <property type="protein sequence ID" value="PCS00368.1"/>
    <property type="molecule type" value="Genomic_DNA"/>
</dbReference>
<keyword evidence="5" id="KW-0472">Membrane</keyword>
<dbReference type="RefSeq" id="WP_096817680.1">
    <property type="nucleotide sequence ID" value="NZ_JXJU01000004.1"/>
</dbReference>
<name>A0A2A5RM39_9LACT</name>
<keyword evidence="4" id="KW-0788">Thiol protease</keyword>
<keyword evidence="2" id="KW-0645">Protease</keyword>
<dbReference type="Pfam" id="PF00877">
    <property type="entry name" value="NLPC_P60"/>
    <property type="match status" value="1"/>
</dbReference>
<dbReference type="InterPro" id="IPR000064">
    <property type="entry name" value="NLP_P60_dom"/>
</dbReference>
<sequence length="229" mass="24779">MKKRIDKKRAPSLIKNNRKQIFPKGLMSVLIIGLLLVLGGYWINLQNSAATNVSPSVKALGITTTNPTITEYASVASSLRTNNVVIEKTIASGLKLVGISPYVYGGGRTSNSIAKNEYDCSSFVAQMYRLGGQSIVQQSVATTYLLAQTGTSISWSNKTRGDLLVTAANAPEYEQHVAIYLGDGYILHDSTSTNGVNISKLDQVINKSVLGNMTWAELFRSGTIQREVS</sequence>
<dbReference type="InterPro" id="IPR038765">
    <property type="entry name" value="Papain-like_cys_pep_sf"/>
</dbReference>